<keyword evidence="2" id="KW-1185">Reference proteome</keyword>
<dbReference type="Pfam" id="PF00378">
    <property type="entry name" value="ECH_1"/>
    <property type="match status" value="1"/>
</dbReference>
<dbReference type="RefSeq" id="XP_015187690.1">
    <property type="nucleotide sequence ID" value="XM_015332204.1"/>
</dbReference>
<feature type="compositionally biased region" description="Basic and acidic residues" evidence="1">
    <location>
        <begin position="863"/>
        <end position="873"/>
    </location>
</feature>
<protein>
    <submittedName>
        <fullName evidence="3 4">Extracellular matrix-binding protein ebh</fullName>
    </submittedName>
</protein>
<feature type="compositionally biased region" description="Low complexity" evidence="1">
    <location>
        <begin position="1156"/>
        <end position="1169"/>
    </location>
</feature>
<feature type="compositionally biased region" description="Polar residues" evidence="1">
    <location>
        <begin position="381"/>
        <end position="396"/>
    </location>
</feature>
<dbReference type="PANTHER" id="PTHR43684:SF11">
    <property type="entry name" value="CHROMO DOMAIN-CONTAINING PROTEIN"/>
    <property type="match status" value="1"/>
</dbReference>
<dbReference type="PANTHER" id="PTHR43684">
    <property type="match status" value="1"/>
</dbReference>
<feature type="compositionally biased region" description="Basic residues" evidence="1">
    <location>
        <begin position="970"/>
        <end position="983"/>
    </location>
</feature>
<sequence length="1625" mass="181496">MEQVNTTLDECISNDKNENINVNEEVMNTVECSNVENNTKVTSINKIEKDLQSNCKTVLFDDVSNARIDIENTSIEEIEKIEDSKEQKTLKNSNEILFKEKNNDLFEKILTQNIITIETCVENTDDDQCSEKKIECIKEVDFLSEKSIKVENESNLVQYNSIQPSTISKEVIMDNNTKKNKNSTVCTIVNVSESVSANIACDELLNSLSKVSNNKDCSLHETIKQTSKDDDNQNNSIVMDAELSKLVEENSEVVVLTVETIPIPSDSSKEVIVSTTLEEKIKDTINSEKEELIESNNKDIKNNHKNDDLEVIDYHQEDSGTVIEVISTEIVQSKDTEMCISENKTESIDEDKNELNTPLKNTLDKRFHSSRDLQNDDNDGKNISQENDSNDIKQNTSLKVDTKNEIKIENYIDMGKANILDIKDVSTEDNDVALPIGTFQNAKSDIKMESNIVSISKRSVIQDIFDDWGVENLEEENQSNPKVQDSVEIELKSLLDEPKNAKIVDNTTPIIEKKISSDDNKSVINISHNTVILVDNTRDKPIKDTIVEEEQIQNKIIVTSQETSVASSITQEKLTHSLPQNLGKSARNVTQDSVLSHQAVQSNIAPIKNRNRHLTSQIVSPAEVTEVLKERLREKQKNVEAPSGPDIFFVKKITQRLSSKLAGGSISSMPALIPLPHPPQLSSDSFGKKNTENISVQSPKEGSSDNKELLAILEGDVDPDWSNLKPPVLIDEGKNSANIINNELNSPPKLDPSIERELALKQLLELPVTPLRKNTPKRKKTVKSGLNKISKSIDKDIETENENKEIVNIDLIDEEVKFNTNDETSPETEAAHSITQEEQKYHDVSGQDVRSDESRSGRKRKPTEKAREHEQNITKRQKVYKGKVSLTKKSEPKQELIDTILLNKNELGKDNIVLSSSTGKEDAETVTKEITNKQLTNKIDNIIQKSENPSVKRPKQSLSKKGPQPIAPRKMLKLMRQKIKSNKKSVNLKTKLNTTSKKSKKVTKPQQKRSTADSTSGDVKPKKKIINEIDRLLQDEGVVNLLYDVEQPDKKRLIPITKSQTKVMDLQKVQRELKIRKKLVRNAVLRLRTSTPGITKVSPRSTRTTVHSNDSRNDQKTNEQYKNTKSTSGSSPAEFVYPAKIRNAADASIIIRRHSSSSFSSASGSPRVSIDGPEKQISDSIRLDESSHSLRSMKRRHSQEDRMHIKRNKKKESKYDAGTVIASNEDKTIAIMRPSKKTDLKRPDKSIKQLESLMSDESNSNIQSKVITRSNGAAAGKVTSKSKKTAKSKVTFAKGNDIDENECVSKEEDELSACLAEAATALSIVSASNRPSNTTMNRKNKVNSNITKVLEFSGNKTKTDSRCQFSNKEINVRKHGYLVQLILTPSSSTKIRNALTLQVMQEFRETLSILRKDDDCRVVLFTSTGTSFCEGLELSSLLHPNKEERRLLAQEMADAVKDFIKSLATFNKPIVAGVQGAAIGLGVTMLPLFDLVIASDKATFNTPYGKLGQIAEGAAVFTLSHILGSAITSELLLGGRTLTASEALRAGLVTRVLWPDRFQIELLPSLKAMSEQSSQSMEATKALLRHSLRKKLDAALESETYLLIQNWCSTECQLAIKAYIDGKIE</sequence>
<dbReference type="RefSeq" id="XP_015187692.1">
    <property type="nucleotide sequence ID" value="XM_015332206.1"/>
</dbReference>
<feature type="region of interest" description="Disordered" evidence="1">
    <location>
        <begin position="820"/>
        <end position="887"/>
    </location>
</feature>
<name>A0ABM1J5F2_POLDO</name>
<dbReference type="InterPro" id="IPR014748">
    <property type="entry name" value="Enoyl-CoA_hydra_C"/>
</dbReference>
<feature type="region of interest" description="Disordered" evidence="1">
    <location>
        <begin position="942"/>
        <end position="1020"/>
    </location>
</feature>
<feature type="compositionally biased region" description="Polar residues" evidence="1">
    <location>
        <begin position="1091"/>
        <end position="1108"/>
    </location>
</feature>
<feature type="region of interest" description="Disordered" evidence="1">
    <location>
        <begin position="361"/>
        <end position="396"/>
    </location>
</feature>
<dbReference type="InterPro" id="IPR029045">
    <property type="entry name" value="ClpP/crotonase-like_dom_sf"/>
</dbReference>
<dbReference type="RefSeq" id="XP_015187691.1">
    <property type="nucleotide sequence ID" value="XM_015332205.1"/>
</dbReference>
<gene>
    <name evidence="3 4 5 6" type="primary">LOC107072347</name>
</gene>
<dbReference type="GeneID" id="107072347"/>
<feature type="region of interest" description="Disordered" evidence="1">
    <location>
        <begin position="1155"/>
        <end position="1215"/>
    </location>
</feature>
<feature type="compositionally biased region" description="Polar residues" evidence="1">
    <location>
        <begin position="692"/>
        <end position="701"/>
    </location>
</feature>
<dbReference type="Gene3D" id="1.10.12.10">
    <property type="entry name" value="Lyase 2-enoyl-coa Hydratase, Chain A, domain 2"/>
    <property type="match status" value="1"/>
</dbReference>
<feature type="compositionally biased region" description="Basic and acidic residues" evidence="1">
    <location>
        <begin position="362"/>
        <end position="380"/>
    </location>
</feature>
<dbReference type="Proteomes" id="UP000694924">
    <property type="component" value="Unplaced"/>
</dbReference>
<dbReference type="RefSeq" id="XP_015187689.1">
    <property type="nucleotide sequence ID" value="XM_015332203.1"/>
</dbReference>
<evidence type="ECO:0000313" key="2">
    <source>
        <dbReference type="Proteomes" id="UP000694924"/>
    </source>
</evidence>
<dbReference type="Gene3D" id="3.90.226.10">
    <property type="entry name" value="2-enoyl-CoA Hydratase, Chain A, domain 1"/>
    <property type="match status" value="1"/>
</dbReference>
<feature type="region of interest" description="Disordered" evidence="1">
    <location>
        <begin position="1091"/>
        <end position="1133"/>
    </location>
</feature>
<reference evidence="3 4" key="1">
    <citation type="submission" date="2025-05" db="UniProtKB">
        <authorList>
            <consortium name="RefSeq"/>
        </authorList>
    </citation>
    <scope>IDENTIFICATION</scope>
    <source>
        <tissue evidence="3 4">Whole body</tissue>
    </source>
</reference>
<feature type="compositionally biased region" description="Low complexity" evidence="1">
    <location>
        <begin position="987"/>
        <end position="996"/>
    </location>
</feature>
<dbReference type="InterPro" id="IPR001753">
    <property type="entry name" value="Enoyl-CoA_hydra/iso"/>
</dbReference>
<dbReference type="SUPFAM" id="SSF52096">
    <property type="entry name" value="ClpP/crotonase"/>
    <property type="match status" value="1"/>
</dbReference>
<feature type="region of interest" description="Disordered" evidence="1">
    <location>
        <begin position="680"/>
        <end position="705"/>
    </location>
</feature>
<evidence type="ECO:0000313" key="6">
    <source>
        <dbReference type="RefSeq" id="XP_015187692.1"/>
    </source>
</evidence>
<feature type="compositionally biased region" description="Polar residues" evidence="1">
    <location>
        <begin position="1120"/>
        <end position="1131"/>
    </location>
</feature>
<accession>A0ABM1J5F2</accession>
<evidence type="ECO:0000313" key="4">
    <source>
        <dbReference type="RefSeq" id="XP_015187690.1"/>
    </source>
</evidence>
<evidence type="ECO:0000256" key="1">
    <source>
        <dbReference type="SAM" id="MobiDB-lite"/>
    </source>
</evidence>
<evidence type="ECO:0000313" key="5">
    <source>
        <dbReference type="RefSeq" id="XP_015187691.1"/>
    </source>
</evidence>
<feature type="compositionally biased region" description="Basic residues" evidence="1">
    <location>
        <begin position="997"/>
        <end position="1007"/>
    </location>
</feature>
<proteinExistence type="predicted"/>
<organism evidence="2 4">
    <name type="scientific">Polistes dominula</name>
    <name type="common">European paper wasp</name>
    <name type="synonym">Vespa dominula</name>
    <dbReference type="NCBI Taxonomy" id="743375"/>
    <lineage>
        <taxon>Eukaryota</taxon>
        <taxon>Metazoa</taxon>
        <taxon>Ecdysozoa</taxon>
        <taxon>Arthropoda</taxon>
        <taxon>Hexapoda</taxon>
        <taxon>Insecta</taxon>
        <taxon>Pterygota</taxon>
        <taxon>Neoptera</taxon>
        <taxon>Endopterygota</taxon>
        <taxon>Hymenoptera</taxon>
        <taxon>Apocrita</taxon>
        <taxon>Aculeata</taxon>
        <taxon>Vespoidea</taxon>
        <taxon>Vespidae</taxon>
        <taxon>Polistinae</taxon>
        <taxon>Polistini</taxon>
        <taxon>Polistes</taxon>
    </lineage>
</organism>
<evidence type="ECO:0000313" key="3">
    <source>
        <dbReference type="RefSeq" id="XP_015187689.1"/>
    </source>
</evidence>
<feature type="compositionally biased region" description="Basic and acidic residues" evidence="1">
    <location>
        <begin position="1172"/>
        <end position="1188"/>
    </location>
</feature>
<feature type="compositionally biased region" description="Basic and acidic residues" evidence="1">
    <location>
        <begin position="1109"/>
        <end position="1119"/>
    </location>
</feature>
<dbReference type="InterPro" id="IPR051053">
    <property type="entry name" value="ECH/Chromodomain_protein"/>
</dbReference>
<dbReference type="CDD" id="cd06558">
    <property type="entry name" value="crotonase-like"/>
    <property type="match status" value="1"/>
</dbReference>
<feature type="compositionally biased region" description="Polar residues" evidence="1">
    <location>
        <begin position="1008"/>
        <end position="1017"/>
    </location>
</feature>
<feature type="compositionally biased region" description="Basic and acidic residues" evidence="1">
    <location>
        <begin position="835"/>
        <end position="856"/>
    </location>
</feature>